<feature type="region of interest" description="Disordered" evidence="9">
    <location>
        <begin position="40"/>
        <end position="63"/>
    </location>
</feature>
<dbReference type="CDD" id="cd17936">
    <property type="entry name" value="EEXXEc_NFX1"/>
    <property type="match status" value="1"/>
</dbReference>
<dbReference type="GO" id="GO:0005737">
    <property type="term" value="C:cytoplasm"/>
    <property type="evidence" value="ECO:0007669"/>
    <property type="project" value="UniProtKB-SubCell"/>
</dbReference>
<dbReference type="PROSITE" id="PS50103">
    <property type="entry name" value="ZF_C3H1"/>
    <property type="match status" value="1"/>
</dbReference>
<dbReference type="InterPro" id="IPR046439">
    <property type="entry name" value="ZF_RZ_dom"/>
</dbReference>
<evidence type="ECO:0000256" key="7">
    <source>
        <dbReference type="ARBA" id="ARBA00022859"/>
    </source>
</evidence>
<evidence type="ECO:0000256" key="5">
    <source>
        <dbReference type="ARBA" id="ARBA00022806"/>
    </source>
</evidence>
<dbReference type="GO" id="GO:0008270">
    <property type="term" value="F:zinc ion binding"/>
    <property type="evidence" value="ECO:0007669"/>
    <property type="project" value="UniProtKB-KW"/>
</dbReference>
<keyword evidence="2" id="KW-0963">Cytoplasm</keyword>
<proteinExistence type="predicted"/>
<feature type="domain" description="RZ-type" evidence="11">
    <location>
        <begin position="1620"/>
        <end position="1695"/>
    </location>
</feature>
<dbReference type="SUPFAM" id="SSF52540">
    <property type="entry name" value="P-loop containing nucleoside triphosphate hydrolases"/>
    <property type="match status" value="1"/>
</dbReference>
<accession>A0A4R8RAS7</accession>
<feature type="region of interest" description="Disordered" evidence="9">
    <location>
        <begin position="469"/>
        <end position="490"/>
    </location>
</feature>
<dbReference type="GO" id="GO:0031048">
    <property type="term" value="P:regulatory ncRNA-mediated heterochromatin formation"/>
    <property type="evidence" value="ECO:0007669"/>
    <property type="project" value="TreeGrafter"/>
</dbReference>
<dbReference type="FunFam" id="3.40.50.300:FF:001660">
    <property type="entry name" value="NF-X1 finger and helicase protein, putative"/>
    <property type="match status" value="1"/>
</dbReference>
<keyword evidence="7" id="KW-0391">Immunity</keyword>
<keyword evidence="3 8" id="KW-0479">Metal-binding</keyword>
<dbReference type="InterPro" id="IPR047187">
    <property type="entry name" value="SF1_C_Upf1"/>
</dbReference>
<dbReference type="PANTHER" id="PTHR10887:SF445">
    <property type="entry name" value="NFX1-TYPE ZINC FINGER-CONTAINING PROTEIN 1"/>
    <property type="match status" value="1"/>
</dbReference>
<comment type="subcellular location">
    <subcellularLocation>
        <location evidence="1">Cytoplasm</location>
    </subcellularLocation>
</comment>
<dbReference type="InterPro" id="IPR041679">
    <property type="entry name" value="DNA2/NAM7-like_C"/>
</dbReference>
<evidence type="ECO:0000256" key="8">
    <source>
        <dbReference type="PROSITE-ProRule" id="PRU00723"/>
    </source>
</evidence>
<keyword evidence="13" id="KW-1185">Reference proteome</keyword>
<dbReference type="EMBL" id="RYZW01000082">
    <property type="protein sequence ID" value="TDZ51569.1"/>
    <property type="molecule type" value="Genomic_DNA"/>
</dbReference>
<dbReference type="GO" id="GO:0004386">
    <property type="term" value="F:helicase activity"/>
    <property type="evidence" value="ECO:0007669"/>
    <property type="project" value="InterPro"/>
</dbReference>
<dbReference type="PROSITE" id="PS51981">
    <property type="entry name" value="ZF_RZ"/>
    <property type="match status" value="1"/>
</dbReference>
<dbReference type="Pfam" id="PF00642">
    <property type="entry name" value="zf-CCCH"/>
    <property type="match status" value="1"/>
</dbReference>
<keyword evidence="5" id="KW-0547">Nucleotide-binding</keyword>
<evidence type="ECO:0000256" key="1">
    <source>
        <dbReference type="ARBA" id="ARBA00004496"/>
    </source>
</evidence>
<sequence>MAPASGKHRTTSWPSSSGLCHYFMTHSRCKFGSSCKYSHDVSSGRRNGPHSGQRASTLTSSAEAIDSERHNFQAWRRLRPMPMYPEDNDTSKFFSMGLEITEVDASLAQEVVREMASDGRLRIIREVVERLSTNDTPGNKAILWQSRICPLFRTIIHPSIVDSVVVEQEMAIVYRSLLGVDATRLSRIYSFVLHLVDHWSEIPFAASDVPAMEALALSSGVLAKVIDTSTSNIVSDQFVSLTKEIQLRLDVFGNDNDTFHTIQASKYLDYVRRRLGIGQSLPEASRTATSTGAMAEFILDQDLPGALSRRGRRHDNDHSSIVDIKLMPTHQEIMSTRDEYLPTMNSSQHHLQGLPGLLDRHFRLLREDTLHELRNAVRASIETNDKVREVRTRIVVYDYAMAADVAFSQRTGLELVVGFDQPRAAKDLDKLERAAWWTQHKRLTDGTLTCVIDEFGDVHFFQVSRSTVRTPRAPNQHNEDADEENESRYSLPGDQQRAFVYLKLVDTGEDEVARALLWFKNRSSGKQQRLFEFPSVLLPAFTPPLKALQNMSQKLDLPFQDLLTLDNKSQPREITPPLYSLRPGFSFDLSCLSKDDTRLSYTPGGAMDPAAIQRHTTLDLTQSEAILASLSRSLALIQGPPGTGKSYTGEALIKVLLANKEKAKLGPIMCVCYTNHALDQLLEHLVDGSVQNIVRIGSRSKSERLEPVNLREVVSNMTRSRTEGRALWESIEELKSETEYVQTKLSTYRYLDTNKKIRAFLAEHHRSQHDELFGLDNEDSEDDEGWIEVRRKGRKNPLELWLRGGPASNAPTRSLRHLFRARLSQMAHNERVLLHQEWLRQVLQDDLEMLCEAHERYDESREKNRRIRSSIDLRCLQQANIIGITTTGLATNLDLLRRVKGKVLLCEEAGEVLESHLLTALLPTIEHAILIGDHLQLRPQIQDWRLQRANPAGVKYSLDVSLFERLVHPPIPGTPRLPFSVLNTQRRMHPSIAELIRSTLYPSLVDFESVEEYPDVPGLAKRLFWLHHETPESGRTSDKDSIDTSYSNDFEVEMVSALVSHLLRQGVYRAGDVAVLTPYLGQLSKLRHRLGSMMQIVVNDRDLNELADIGFAESSTEGTGKVGAHGAAKSSALQGVRVATVDNFQGEEARVVIVSLVRSNNERRCGFLSTSNRINVLLSRAKHGMFIIGNSHTSCHVPICAAPCDWVPCTKRCTRTLACNHQCPSVCGETCPDKKYCQKCATDEIKSTVVDLIMFNDYRSVDLDEEPCIFPQCGHFLTYTTMDGQMRLGDVYDISPDGIPTAVKGDSHPFDLAKKVMVCPTCRGSLRNISRYGRIVRRGLLDESTKRFITWANSKWQELSVAFLSAQEKLQNTNKDSFVFPPDRRNGFDLRGARHEQIPALLGLTGHSRHKALRKVRSQTAHFLHQAKKDEQPYQRVAHLVWHINKKRKKDASFSFDESVIQMGSYLQAMALLLRCDLLLLSDFIDLCRSSKDPGAKSVTVEVASYLKDCEKLIQVAHTRNYVLQEVQGHIYMSMFCSFVKPPDETGVAAPDGQQQGLAEGIETQTPNQQAFHEEMKDLGLRHLDIARGLIEKHPSTAVLESECSTAHRMLNDGVFYSEVSNDEMRAVYQAMSREFSGTGHWYRCENGHPFTIGECGMAMQLARCPECGAPVGGQDHQSVAGVEHAHDIENLGAGVAGMRI</sequence>
<organism evidence="12 13">
    <name type="scientific">Colletotrichum trifolii</name>
    <dbReference type="NCBI Taxonomy" id="5466"/>
    <lineage>
        <taxon>Eukaryota</taxon>
        <taxon>Fungi</taxon>
        <taxon>Dikarya</taxon>
        <taxon>Ascomycota</taxon>
        <taxon>Pezizomycotina</taxon>
        <taxon>Sordariomycetes</taxon>
        <taxon>Hypocreomycetidae</taxon>
        <taxon>Glomerellales</taxon>
        <taxon>Glomerellaceae</taxon>
        <taxon>Colletotrichum</taxon>
        <taxon>Colletotrichum orbiculare species complex</taxon>
    </lineage>
</organism>
<evidence type="ECO:0000313" key="13">
    <source>
        <dbReference type="Proteomes" id="UP000295703"/>
    </source>
</evidence>
<evidence type="ECO:0000256" key="4">
    <source>
        <dbReference type="ARBA" id="ARBA00022771"/>
    </source>
</evidence>
<dbReference type="Pfam" id="PF13087">
    <property type="entry name" value="AAA_12"/>
    <property type="match status" value="1"/>
</dbReference>
<gene>
    <name evidence="12" type="primary">ZNFX1</name>
    <name evidence="12" type="ORF">CTRI78_v007545</name>
</gene>
<evidence type="ECO:0000313" key="12">
    <source>
        <dbReference type="EMBL" id="TDZ51569.1"/>
    </source>
</evidence>
<feature type="domain" description="C3H1-type" evidence="10">
    <location>
        <begin position="14"/>
        <end position="42"/>
    </location>
</feature>
<keyword evidence="5" id="KW-0347">Helicase</keyword>
<dbReference type="InterPro" id="IPR027417">
    <property type="entry name" value="P-loop_NTPase"/>
</dbReference>
<dbReference type="Gene3D" id="3.40.50.300">
    <property type="entry name" value="P-loop containing nucleotide triphosphate hydrolases"/>
    <property type="match status" value="2"/>
</dbReference>
<comment type="caution">
    <text evidence="12">The sequence shown here is derived from an EMBL/GenBank/DDBJ whole genome shotgun (WGS) entry which is preliminary data.</text>
</comment>
<dbReference type="InterPro" id="IPR045055">
    <property type="entry name" value="DNA2/NAM7-like"/>
</dbReference>
<feature type="compositionally biased region" description="Polar residues" evidence="9">
    <location>
        <begin position="53"/>
        <end position="62"/>
    </location>
</feature>
<dbReference type="GO" id="GO:0031380">
    <property type="term" value="C:nuclear RNA-directed RNA polymerase complex"/>
    <property type="evidence" value="ECO:0007669"/>
    <property type="project" value="TreeGrafter"/>
</dbReference>
<keyword evidence="4 8" id="KW-0863">Zinc-finger</keyword>
<keyword evidence="5" id="KW-0067">ATP-binding</keyword>
<dbReference type="CDD" id="cd18808">
    <property type="entry name" value="SF1_C_Upf1"/>
    <property type="match status" value="1"/>
</dbReference>
<keyword evidence="6 8" id="KW-0862">Zinc</keyword>
<evidence type="ECO:0000259" key="11">
    <source>
        <dbReference type="PROSITE" id="PS51981"/>
    </source>
</evidence>
<evidence type="ECO:0000256" key="9">
    <source>
        <dbReference type="SAM" id="MobiDB-lite"/>
    </source>
</evidence>
<evidence type="ECO:0000256" key="2">
    <source>
        <dbReference type="ARBA" id="ARBA00022490"/>
    </source>
</evidence>
<evidence type="ECO:0000256" key="6">
    <source>
        <dbReference type="ARBA" id="ARBA00022833"/>
    </source>
</evidence>
<dbReference type="Pfam" id="PF13086">
    <property type="entry name" value="AAA_11"/>
    <property type="match status" value="1"/>
</dbReference>
<evidence type="ECO:0000256" key="3">
    <source>
        <dbReference type="ARBA" id="ARBA00022723"/>
    </source>
</evidence>
<dbReference type="SMART" id="SM00356">
    <property type="entry name" value="ZnF_C3H1"/>
    <property type="match status" value="1"/>
</dbReference>
<dbReference type="Pfam" id="PF20173">
    <property type="entry name" value="ZnF_RZ-type"/>
    <property type="match status" value="1"/>
</dbReference>
<keyword evidence="5" id="KW-0378">Hydrolase</keyword>
<dbReference type="InterPro" id="IPR041677">
    <property type="entry name" value="DNA2/NAM7_AAA_11"/>
</dbReference>
<dbReference type="PANTHER" id="PTHR10887">
    <property type="entry name" value="DNA2/NAM7 HELICASE FAMILY"/>
    <property type="match status" value="1"/>
</dbReference>
<protein>
    <submittedName>
        <fullName evidence="12">NFX1-type zinc finger-containing protein 1</fullName>
    </submittedName>
</protein>
<evidence type="ECO:0000259" key="10">
    <source>
        <dbReference type="PROSITE" id="PS50103"/>
    </source>
</evidence>
<dbReference type="SUPFAM" id="SSF90229">
    <property type="entry name" value="CCCH zinc finger"/>
    <property type="match status" value="1"/>
</dbReference>
<name>A0A4R8RAS7_COLTR</name>
<reference evidence="12 13" key="1">
    <citation type="submission" date="2018-12" db="EMBL/GenBank/DDBJ databases">
        <title>Genome sequence and assembly of Colletotrichum trifolii.</title>
        <authorList>
            <person name="Gan P."/>
            <person name="Shirasu K."/>
        </authorList>
    </citation>
    <scope>NUCLEOTIDE SEQUENCE [LARGE SCALE GENOMIC DNA]</scope>
    <source>
        <strain evidence="12 13">543-2</strain>
    </source>
</reference>
<dbReference type="GO" id="GO:0002376">
    <property type="term" value="P:immune system process"/>
    <property type="evidence" value="ECO:0007669"/>
    <property type="project" value="UniProtKB-KW"/>
</dbReference>
<dbReference type="STRING" id="5466.A0A4R8RAS7"/>
<dbReference type="InterPro" id="IPR000571">
    <property type="entry name" value="Znf_CCCH"/>
</dbReference>
<dbReference type="InterPro" id="IPR036855">
    <property type="entry name" value="Znf_CCCH_sf"/>
</dbReference>
<dbReference type="Proteomes" id="UP000295703">
    <property type="component" value="Unassembled WGS sequence"/>
</dbReference>
<feature type="zinc finger region" description="C3H1-type" evidence="8">
    <location>
        <begin position="14"/>
        <end position="42"/>
    </location>
</feature>